<gene>
    <name evidence="1" type="ORF">TPSB3V08_LOCUS10131</name>
</gene>
<proteinExistence type="predicted"/>
<protein>
    <submittedName>
        <fullName evidence="1">Uncharacterized protein</fullName>
    </submittedName>
</protein>
<name>A0A7R9DK95_TIMPO</name>
<dbReference type="EMBL" id="OD008784">
    <property type="protein sequence ID" value="CAD7415127.1"/>
    <property type="molecule type" value="Genomic_DNA"/>
</dbReference>
<sequence length="170" mass="19263">MATCEYQYVYRLLLCNSAFYGLTMYRYSQLIGCVLLTVPLLSEGIPYQSHHYQVCAYSVHPGNTARHDNDCYHDCLRREQDLPGCALSQKRGVSNDSAHVSLLQPMSNLPCLQGRASTTTETTGSRATPCGTANCPDYLQYFTMDVDFSAQKSKDEIWFEKYYARAFMNS</sequence>
<accession>A0A7R9DK95</accession>
<dbReference type="AlphaFoldDB" id="A0A7R9DK95"/>
<evidence type="ECO:0000313" key="1">
    <source>
        <dbReference type="EMBL" id="CAD7415127.1"/>
    </source>
</evidence>
<organism evidence="1">
    <name type="scientific">Timema poppense</name>
    <name type="common">Walking stick</name>
    <dbReference type="NCBI Taxonomy" id="170557"/>
    <lineage>
        <taxon>Eukaryota</taxon>
        <taxon>Metazoa</taxon>
        <taxon>Ecdysozoa</taxon>
        <taxon>Arthropoda</taxon>
        <taxon>Hexapoda</taxon>
        <taxon>Insecta</taxon>
        <taxon>Pterygota</taxon>
        <taxon>Neoptera</taxon>
        <taxon>Polyneoptera</taxon>
        <taxon>Phasmatodea</taxon>
        <taxon>Timematodea</taxon>
        <taxon>Timematoidea</taxon>
        <taxon>Timematidae</taxon>
        <taxon>Timema</taxon>
    </lineage>
</organism>
<reference evidence="1" key="1">
    <citation type="submission" date="2020-11" db="EMBL/GenBank/DDBJ databases">
        <authorList>
            <person name="Tran Van P."/>
        </authorList>
    </citation>
    <scope>NUCLEOTIDE SEQUENCE</scope>
</reference>